<reference evidence="1 2" key="1">
    <citation type="journal article" date="2024" name="Microbiol. Resour. Announc.">
        <title>Genome annotations for the ascomycete fungi Trichoderma harzianum, Trichoderma aggressivum, and Purpureocillium lilacinum.</title>
        <authorList>
            <person name="Beijen E.P.W."/>
            <person name="Ohm R.A."/>
        </authorList>
    </citation>
    <scope>NUCLEOTIDE SEQUENCE [LARGE SCALE GENOMIC DNA]</scope>
    <source>
        <strain evidence="1 2">CBS 150709</strain>
    </source>
</reference>
<dbReference type="Proteomes" id="UP001287286">
    <property type="component" value="Unassembled WGS sequence"/>
</dbReference>
<protein>
    <submittedName>
        <fullName evidence="1">Uncharacterized protein</fullName>
    </submittedName>
</protein>
<dbReference type="EMBL" id="JAWRVI010000359">
    <property type="protein sequence ID" value="KAK4067196.1"/>
    <property type="molecule type" value="Genomic_DNA"/>
</dbReference>
<comment type="caution">
    <text evidence="1">The sequence shown here is derived from an EMBL/GenBank/DDBJ whole genome shotgun (WGS) entry which is preliminary data.</text>
</comment>
<accession>A0ABR0BCU4</accession>
<evidence type="ECO:0000313" key="2">
    <source>
        <dbReference type="Proteomes" id="UP001287286"/>
    </source>
</evidence>
<name>A0ABR0BCU4_PURLI</name>
<proteinExistence type="predicted"/>
<evidence type="ECO:0000313" key="1">
    <source>
        <dbReference type="EMBL" id="KAK4067196.1"/>
    </source>
</evidence>
<gene>
    <name evidence="1" type="ORF">Purlil1_13919</name>
</gene>
<organism evidence="1 2">
    <name type="scientific">Purpureocillium lilacinum</name>
    <name type="common">Paecilomyces lilacinus</name>
    <dbReference type="NCBI Taxonomy" id="33203"/>
    <lineage>
        <taxon>Eukaryota</taxon>
        <taxon>Fungi</taxon>
        <taxon>Dikarya</taxon>
        <taxon>Ascomycota</taxon>
        <taxon>Pezizomycotina</taxon>
        <taxon>Sordariomycetes</taxon>
        <taxon>Hypocreomycetidae</taxon>
        <taxon>Hypocreales</taxon>
        <taxon>Ophiocordycipitaceae</taxon>
        <taxon>Purpureocillium</taxon>
    </lineage>
</organism>
<keyword evidence="2" id="KW-1185">Reference proteome</keyword>
<sequence>MPVTTMDAGNHCNHADAVKVYLYIDVPGLQNGCWETCGVTKSQTGDDPDGGHPIAVWHLVASILGKIGLGTNGEGVQINLYGAAPSTTDTIRRSVPPMATIKTHNGNSISGHVPRPGISMLCDSVMCVCDHFYKAM</sequence>